<dbReference type="Proteomes" id="UP001205998">
    <property type="component" value="Unassembled WGS sequence"/>
</dbReference>
<name>A0AAD5AXJ2_SILAS</name>
<organism evidence="1 2">
    <name type="scientific">Silurus asotus</name>
    <name type="common">Amur catfish</name>
    <name type="synonym">Parasilurus asotus</name>
    <dbReference type="NCBI Taxonomy" id="30991"/>
    <lineage>
        <taxon>Eukaryota</taxon>
        <taxon>Metazoa</taxon>
        <taxon>Chordata</taxon>
        <taxon>Craniata</taxon>
        <taxon>Vertebrata</taxon>
        <taxon>Euteleostomi</taxon>
        <taxon>Actinopterygii</taxon>
        <taxon>Neopterygii</taxon>
        <taxon>Teleostei</taxon>
        <taxon>Ostariophysi</taxon>
        <taxon>Siluriformes</taxon>
        <taxon>Siluridae</taxon>
        <taxon>Silurus</taxon>
    </lineage>
</organism>
<protein>
    <submittedName>
        <fullName evidence="1">Histone deacetylase 7</fullName>
    </submittedName>
</protein>
<evidence type="ECO:0000313" key="2">
    <source>
        <dbReference type="Proteomes" id="UP001205998"/>
    </source>
</evidence>
<comment type="caution">
    <text evidence="1">The sequence shown here is derived from an EMBL/GenBank/DDBJ whole genome shotgun (WGS) entry which is preliminary data.</text>
</comment>
<accession>A0AAD5AXJ2</accession>
<sequence>MAANFDKPVKNVGSWNCWIKVTMATSALVTRVRLPYLIQLKVTTSCRVMLARRNVTMEIQDVSYLKMDRNVNVIGPVEMWIQHPLTHSHENMLQRFILLKHVYIEVNPQLPVLQGGLMYDPQMLKQQCICGNSSCRTEHAGKIPRVFARLQECGVSNQYLTNTSEISVASPSLEQDQKLAHCYSRPAPSPCPGFHVLIDTGFPKDVKISSVSDGTLKPHD</sequence>
<dbReference type="AlphaFoldDB" id="A0AAD5AXJ2"/>
<dbReference type="EMBL" id="MU551594">
    <property type="protein sequence ID" value="KAI5624017.1"/>
    <property type="molecule type" value="Genomic_DNA"/>
</dbReference>
<reference evidence="1" key="1">
    <citation type="submission" date="2018-07" db="EMBL/GenBank/DDBJ databases">
        <title>Comparative genomics of catfishes provides insights into carnivory and benthic adaptation.</title>
        <authorList>
            <person name="Zhang Y."/>
            <person name="Wang D."/>
            <person name="Peng Z."/>
            <person name="Zheng S."/>
            <person name="Shao F."/>
            <person name="Tao W."/>
        </authorList>
    </citation>
    <scope>NUCLEOTIDE SEQUENCE</scope>
    <source>
        <strain evidence="1">Chongqing</strain>
    </source>
</reference>
<proteinExistence type="predicted"/>
<evidence type="ECO:0000313" key="1">
    <source>
        <dbReference type="EMBL" id="KAI5624017.1"/>
    </source>
</evidence>
<keyword evidence="2" id="KW-1185">Reference proteome</keyword>
<gene>
    <name evidence="1" type="ORF">C0J50_16395</name>
</gene>